<proteinExistence type="inferred from homology"/>
<dbReference type="Proteomes" id="UP000178230">
    <property type="component" value="Unassembled WGS sequence"/>
</dbReference>
<dbReference type="Pfam" id="PF13561">
    <property type="entry name" value="adh_short_C2"/>
    <property type="match status" value="1"/>
</dbReference>
<dbReference type="Gene3D" id="3.40.50.720">
    <property type="entry name" value="NAD(P)-binding Rossmann-like Domain"/>
    <property type="match status" value="1"/>
</dbReference>
<reference evidence="2 3" key="1">
    <citation type="journal article" date="2016" name="Nat. Commun.">
        <title>Thousands of microbial genomes shed light on interconnected biogeochemical processes in an aquifer system.</title>
        <authorList>
            <person name="Anantharaman K."/>
            <person name="Brown C.T."/>
            <person name="Hug L.A."/>
            <person name="Sharon I."/>
            <person name="Castelle C.J."/>
            <person name="Probst A.J."/>
            <person name="Thomas B.C."/>
            <person name="Singh A."/>
            <person name="Wilkins M.J."/>
            <person name="Karaoz U."/>
            <person name="Brodie E.L."/>
            <person name="Williams K.H."/>
            <person name="Hubbard S.S."/>
            <person name="Banfield J.F."/>
        </authorList>
    </citation>
    <scope>NUCLEOTIDE SEQUENCE [LARGE SCALE GENOMIC DNA]</scope>
</reference>
<name>A0A1F5YHN7_9BACT</name>
<dbReference type="PANTHER" id="PTHR42760">
    <property type="entry name" value="SHORT-CHAIN DEHYDROGENASES/REDUCTASES FAMILY MEMBER"/>
    <property type="match status" value="1"/>
</dbReference>
<comment type="caution">
    <text evidence="2">The sequence shown here is derived from an EMBL/GenBank/DDBJ whole genome shotgun (WGS) entry which is preliminary data.</text>
</comment>
<organism evidence="2 3">
    <name type="scientific">Candidatus Gottesmanbacteria bacterium RBG_13_37_7</name>
    <dbReference type="NCBI Taxonomy" id="1798369"/>
    <lineage>
        <taxon>Bacteria</taxon>
        <taxon>Candidatus Gottesmaniibacteriota</taxon>
    </lineage>
</organism>
<dbReference type="GO" id="GO:0016616">
    <property type="term" value="F:oxidoreductase activity, acting on the CH-OH group of donors, NAD or NADP as acceptor"/>
    <property type="evidence" value="ECO:0007669"/>
    <property type="project" value="TreeGrafter"/>
</dbReference>
<dbReference type="InterPro" id="IPR002347">
    <property type="entry name" value="SDR_fam"/>
</dbReference>
<evidence type="ECO:0000313" key="2">
    <source>
        <dbReference type="EMBL" id="OGF99486.1"/>
    </source>
</evidence>
<evidence type="ECO:0000313" key="3">
    <source>
        <dbReference type="Proteomes" id="UP000178230"/>
    </source>
</evidence>
<accession>A0A1F5YHN7</accession>
<evidence type="ECO:0008006" key="4">
    <source>
        <dbReference type="Google" id="ProtNLM"/>
    </source>
</evidence>
<evidence type="ECO:0000256" key="1">
    <source>
        <dbReference type="ARBA" id="ARBA00006484"/>
    </source>
</evidence>
<comment type="similarity">
    <text evidence="1">Belongs to the short-chain dehydrogenases/reductases (SDR) family.</text>
</comment>
<protein>
    <recommendedName>
        <fullName evidence="4">Short-chain dehydrogenase</fullName>
    </recommendedName>
</protein>
<dbReference type="PRINTS" id="PR00081">
    <property type="entry name" value="GDHRDH"/>
</dbReference>
<dbReference type="EMBL" id="MFIY01000051">
    <property type="protein sequence ID" value="OGF99486.1"/>
    <property type="molecule type" value="Genomic_DNA"/>
</dbReference>
<sequence length="262" mass="28852">MDLFQLESKIAVVTGGLGNLGPWLVISLVEAGAKVVVLDLPKVNVPVILHKNPRIRNKIKFYYSDITDILSLHIVHSQIIKDLGKVQILVNNAGIDAPPVITNDSDDKEKRNAKFNKMWAVNVQGMVNCIEEFSSDMTNTGGSIINIGSLYMERSPYEYLYTHLGFDKPWAYGATKAAVGQVTKHFSTRLAKCNIRVNTLSPGGILGDQDKEFVRKFSARVPLGRMAKKETDLGGPLVFLASNASRYITGINLQVNGGYTAW</sequence>
<dbReference type="AlphaFoldDB" id="A0A1F5YHN7"/>
<dbReference type="InterPro" id="IPR036291">
    <property type="entry name" value="NAD(P)-bd_dom_sf"/>
</dbReference>
<dbReference type="SUPFAM" id="SSF51735">
    <property type="entry name" value="NAD(P)-binding Rossmann-fold domains"/>
    <property type="match status" value="1"/>
</dbReference>
<dbReference type="PRINTS" id="PR00080">
    <property type="entry name" value="SDRFAMILY"/>
</dbReference>
<gene>
    <name evidence="2" type="ORF">A2Y99_01230</name>
</gene>